<feature type="region of interest" description="Disordered" evidence="6">
    <location>
        <begin position="614"/>
        <end position="643"/>
    </location>
</feature>
<dbReference type="Pfam" id="PF13927">
    <property type="entry name" value="Ig_3"/>
    <property type="match status" value="2"/>
</dbReference>
<dbReference type="EMBL" id="CAWYQH010000001">
    <property type="protein sequence ID" value="CAK8672424.1"/>
    <property type="molecule type" value="Genomic_DNA"/>
</dbReference>
<protein>
    <recommendedName>
        <fullName evidence="9">Ig-like domain-containing protein</fullName>
    </recommendedName>
</protein>
<keyword evidence="11" id="KW-1185">Reference proteome</keyword>
<comment type="subcellular location">
    <subcellularLocation>
        <location evidence="1">Membrane</location>
        <topology evidence="1">Single-pass type I membrane protein</topology>
    </subcellularLocation>
</comment>
<evidence type="ECO:0000256" key="2">
    <source>
        <dbReference type="ARBA" id="ARBA00023136"/>
    </source>
</evidence>
<keyword evidence="7" id="KW-0812">Transmembrane</keyword>
<dbReference type="InterPro" id="IPR013162">
    <property type="entry name" value="CD80_C2-set"/>
</dbReference>
<feature type="chain" id="PRO_5046453660" description="Ig-like domain-containing protein" evidence="8">
    <location>
        <begin position="20"/>
        <end position="643"/>
    </location>
</feature>
<feature type="transmembrane region" description="Helical" evidence="7">
    <location>
        <begin position="585"/>
        <end position="611"/>
    </location>
</feature>
<dbReference type="InterPro" id="IPR013783">
    <property type="entry name" value="Ig-like_fold"/>
</dbReference>
<feature type="signal peptide" evidence="8">
    <location>
        <begin position="1"/>
        <end position="19"/>
    </location>
</feature>
<dbReference type="PANTHER" id="PTHR11640:SF31">
    <property type="entry name" value="IRREGULAR CHIASM C-ROUGHEST PROTEIN-RELATED"/>
    <property type="match status" value="1"/>
</dbReference>
<organism evidence="10 11">
    <name type="scientific">Clavelina lepadiformis</name>
    <name type="common">Light-bulb sea squirt</name>
    <name type="synonym">Ascidia lepadiformis</name>
    <dbReference type="NCBI Taxonomy" id="159417"/>
    <lineage>
        <taxon>Eukaryota</taxon>
        <taxon>Metazoa</taxon>
        <taxon>Chordata</taxon>
        <taxon>Tunicata</taxon>
        <taxon>Ascidiacea</taxon>
        <taxon>Aplousobranchia</taxon>
        <taxon>Clavelinidae</taxon>
        <taxon>Clavelina</taxon>
    </lineage>
</organism>
<feature type="compositionally biased region" description="Low complexity" evidence="6">
    <location>
        <begin position="197"/>
        <end position="207"/>
    </location>
</feature>
<name>A0ABP0F1W9_CLALP</name>
<dbReference type="Proteomes" id="UP001642483">
    <property type="component" value="Unassembled WGS sequence"/>
</dbReference>
<feature type="compositionally biased region" description="Basic and acidic residues" evidence="6">
    <location>
        <begin position="621"/>
        <end position="643"/>
    </location>
</feature>
<keyword evidence="5" id="KW-0393">Immunoglobulin domain</keyword>
<proteinExistence type="predicted"/>
<accession>A0ABP0F1W9</accession>
<feature type="compositionally biased region" description="Polar residues" evidence="6">
    <location>
        <begin position="164"/>
        <end position="173"/>
    </location>
</feature>
<evidence type="ECO:0000256" key="8">
    <source>
        <dbReference type="SAM" id="SignalP"/>
    </source>
</evidence>
<evidence type="ECO:0000256" key="4">
    <source>
        <dbReference type="ARBA" id="ARBA00023180"/>
    </source>
</evidence>
<keyword evidence="4" id="KW-0325">Glycoprotein</keyword>
<dbReference type="Pfam" id="PF08205">
    <property type="entry name" value="C2-set_2"/>
    <property type="match status" value="1"/>
</dbReference>
<feature type="domain" description="Ig-like" evidence="9">
    <location>
        <begin position="35"/>
        <end position="139"/>
    </location>
</feature>
<dbReference type="InterPro" id="IPR007110">
    <property type="entry name" value="Ig-like_dom"/>
</dbReference>
<dbReference type="InterPro" id="IPR003599">
    <property type="entry name" value="Ig_sub"/>
</dbReference>
<evidence type="ECO:0000256" key="7">
    <source>
        <dbReference type="SAM" id="Phobius"/>
    </source>
</evidence>
<evidence type="ECO:0000256" key="5">
    <source>
        <dbReference type="ARBA" id="ARBA00023319"/>
    </source>
</evidence>
<reference evidence="10 11" key="1">
    <citation type="submission" date="2024-02" db="EMBL/GenBank/DDBJ databases">
        <authorList>
            <person name="Daric V."/>
            <person name="Darras S."/>
        </authorList>
    </citation>
    <scope>NUCLEOTIDE SEQUENCE [LARGE SCALE GENOMIC DNA]</scope>
</reference>
<dbReference type="Gene3D" id="2.60.40.10">
    <property type="entry name" value="Immunoglobulins"/>
    <property type="match status" value="5"/>
</dbReference>
<evidence type="ECO:0000256" key="3">
    <source>
        <dbReference type="ARBA" id="ARBA00023157"/>
    </source>
</evidence>
<dbReference type="CDD" id="cd00096">
    <property type="entry name" value="Ig"/>
    <property type="match status" value="1"/>
</dbReference>
<evidence type="ECO:0000313" key="11">
    <source>
        <dbReference type="Proteomes" id="UP001642483"/>
    </source>
</evidence>
<evidence type="ECO:0000259" key="9">
    <source>
        <dbReference type="PROSITE" id="PS50835"/>
    </source>
</evidence>
<evidence type="ECO:0000256" key="1">
    <source>
        <dbReference type="ARBA" id="ARBA00004479"/>
    </source>
</evidence>
<sequence>MDIRLAILGILLFGQSCLCQQQATLDYTGTEYFPGNSNATFICVFKPIPEDAESVSVFWWLTKDDISVKLAKSAMGENNSFTYDSAPEHITERFSTISEHFAEGRAMAMLENIEIDDSAQYACDLEYERVAKRTDFDVSVYFEPSVSIVGVNLNVDIRPKPENTDTASGTEQPTEYYGGEDGDDTDFYGNPTTSTMEPSTNPTTLPPTEEPEQEEQEIVVKCVAVGAYPQPHRFTFSTTDGETYWNVTEIMLDGTNDDATVNASATLRLAPSKELDGKSFKCSSFITDKELPNESEEGTDQVFVQYMTDSVEIAIEPQVAKVGERVRISCTANGNPSAVVSLLLPNGLQEDVTSELYEFTATEKDAGPYECSASNSDDSDEAKAQKDLTVKYMYTPSIFGASSANAGDSVQFECDVETNDRVSYTWKKEGSDSELGNGKVLRISSVKYDDAGTYTCEAKGISIKKTSHSFKVEGGCKATLTTPIQIRSSQSSPGDAYVEVECVATGSPACQMTLVASKPDLKSLENSEQTEGDNRITWKIDPLKKQMNPISFTCTATNKLGSSSVNGTIPKGTVACCTEATAGGLGVGVIVIIIILVVLVLVGVPLACYLVKKRNTGKPSGKTEKKVEDGETDELRATEENQP</sequence>
<keyword evidence="7" id="KW-1133">Transmembrane helix</keyword>
<feature type="region of interest" description="Disordered" evidence="6">
    <location>
        <begin position="157"/>
        <end position="210"/>
    </location>
</feature>
<comment type="caution">
    <text evidence="10">The sequence shown here is derived from an EMBL/GenBank/DDBJ whole genome shotgun (WGS) entry which is preliminary data.</text>
</comment>
<keyword evidence="2 7" id="KW-0472">Membrane</keyword>
<feature type="domain" description="Ig-like" evidence="9">
    <location>
        <begin position="198"/>
        <end position="292"/>
    </location>
</feature>
<dbReference type="PROSITE" id="PS50835">
    <property type="entry name" value="IG_LIKE"/>
    <property type="match status" value="4"/>
</dbReference>
<dbReference type="SUPFAM" id="SSF48726">
    <property type="entry name" value="Immunoglobulin"/>
    <property type="match status" value="4"/>
</dbReference>
<evidence type="ECO:0000256" key="6">
    <source>
        <dbReference type="SAM" id="MobiDB-lite"/>
    </source>
</evidence>
<feature type="domain" description="Ig-like" evidence="9">
    <location>
        <begin position="309"/>
        <end position="389"/>
    </location>
</feature>
<keyword evidence="3" id="KW-1015">Disulfide bond</keyword>
<dbReference type="PROSITE" id="PS51257">
    <property type="entry name" value="PROKAR_LIPOPROTEIN"/>
    <property type="match status" value="1"/>
</dbReference>
<keyword evidence="8" id="KW-0732">Signal</keyword>
<dbReference type="SMART" id="SM00408">
    <property type="entry name" value="IGc2"/>
    <property type="match status" value="2"/>
</dbReference>
<dbReference type="InterPro" id="IPR051275">
    <property type="entry name" value="Cell_adhesion_signaling"/>
</dbReference>
<dbReference type="InterPro" id="IPR003598">
    <property type="entry name" value="Ig_sub2"/>
</dbReference>
<dbReference type="InterPro" id="IPR036179">
    <property type="entry name" value="Ig-like_dom_sf"/>
</dbReference>
<dbReference type="PANTHER" id="PTHR11640">
    <property type="entry name" value="NEPHRIN"/>
    <property type="match status" value="1"/>
</dbReference>
<dbReference type="SMART" id="SM00409">
    <property type="entry name" value="IG"/>
    <property type="match status" value="3"/>
</dbReference>
<evidence type="ECO:0000313" key="10">
    <source>
        <dbReference type="EMBL" id="CAK8672424.1"/>
    </source>
</evidence>
<gene>
    <name evidence="10" type="ORF">CVLEPA_LOCUS1379</name>
</gene>
<feature type="domain" description="Ig-like" evidence="9">
    <location>
        <begin position="396"/>
        <end position="473"/>
    </location>
</feature>